<reference evidence="1" key="1">
    <citation type="submission" date="2018-05" db="EMBL/GenBank/DDBJ databases">
        <authorList>
            <person name="Lanie J.A."/>
            <person name="Ng W.-L."/>
            <person name="Kazmierczak K.M."/>
            <person name="Andrzejewski T.M."/>
            <person name="Davidsen T.M."/>
            <person name="Wayne K.J."/>
            <person name="Tettelin H."/>
            <person name="Glass J.I."/>
            <person name="Rusch D."/>
            <person name="Podicherti R."/>
            <person name="Tsui H.-C.T."/>
            <person name="Winkler M.E."/>
        </authorList>
    </citation>
    <scope>NUCLEOTIDE SEQUENCE</scope>
</reference>
<dbReference type="EMBL" id="UINC01057440">
    <property type="protein sequence ID" value="SVB78582.1"/>
    <property type="molecule type" value="Genomic_DNA"/>
</dbReference>
<dbReference type="SUPFAM" id="SSF49899">
    <property type="entry name" value="Concanavalin A-like lectins/glucanases"/>
    <property type="match status" value="1"/>
</dbReference>
<evidence type="ECO:0008006" key="2">
    <source>
        <dbReference type="Google" id="ProtNLM"/>
    </source>
</evidence>
<feature type="non-terminal residue" evidence="1">
    <location>
        <position position="177"/>
    </location>
</feature>
<evidence type="ECO:0000313" key="1">
    <source>
        <dbReference type="EMBL" id="SVB78582.1"/>
    </source>
</evidence>
<accession>A0A382GUM3</accession>
<gene>
    <name evidence="1" type="ORF">METZ01_LOCUS231436</name>
</gene>
<protein>
    <recommendedName>
        <fullName evidence="2">LamG-like jellyroll fold domain-containing protein</fullName>
    </recommendedName>
</protein>
<dbReference type="Pfam" id="PF13385">
    <property type="entry name" value="Laminin_G_3"/>
    <property type="match status" value="1"/>
</dbReference>
<proteinExistence type="predicted"/>
<dbReference type="AlphaFoldDB" id="A0A382GUM3"/>
<dbReference type="InterPro" id="IPR013320">
    <property type="entry name" value="ConA-like_dom_sf"/>
</dbReference>
<sequence length="177" mass="19660">MEFSGSAPDYISVRNHHYAKANIEAITLIAWVKSPSRGMIASWDRSEFFRFGVGDDVLGNNDFVAFDTCCGIHDWHGKTKITDDKWHHVVAQFDGKHKRIYIDGKLDAEVKATHKVMGKAITRYGFIGIGSEAGAFDAATGPNWAFKGVMDEFLLFHRAVTAKEIVHMAKGPSNPFA</sequence>
<dbReference type="Gene3D" id="2.60.120.200">
    <property type="match status" value="1"/>
</dbReference>
<organism evidence="1">
    <name type="scientific">marine metagenome</name>
    <dbReference type="NCBI Taxonomy" id="408172"/>
    <lineage>
        <taxon>unclassified sequences</taxon>
        <taxon>metagenomes</taxon>
        <taxon>ecological metagenomes</taxon>
    </lineage>
</organism>
<name>A0A382GUM3_9ZZZZ</name>